<proteinExistence type="inferred from homology"/>
<dbReference type="InterPro" id="IPR045864">
    <property type="entry name" value="aa-tRNA-synth_II/BPL/LPL"/>
</dbReference>
<dbReference type="InterPro" id="IPR004562">
    <property type="entry name" value="LipoylTrfase_LipoateP_Ligase"/>
</dbReference>
<dbReference type="PROSITE" id="PS51733">
    <property type="entry name" value="BPL_LPL_CATALYTIC"/>
    <property type="match status" value="1"/>
</dbReference>
<dbReference type="GO" id="GO:0005739">
    <property type="term" value="C:mitochondrion"/>
    <property type="evidence" value="ECO:0007669"/>
    <property type="project" value="TreeGrafter"/>
</dbReference>
<gene>
    <name evidence="6" type="ORF">F53441_6697</name>
</gene>
<sequence length="399" mass="44290">MMRLSRTLGGSTPRNPSRLIPSLSAISRRQFTNAASHPSNKVQVYTSTSRDPFLNLSVEHHLLQKTPPDSTILFLYTNDPCIVFGRNQNPWMEINLKRLDLFRNDPASVGWTGGPVQLVRRRSGGGAVFHDQGNVNFSVICPPAVFDRNKHAEMVVRALSSLGKSNTRVNERHDIVMNIPDDPIGTYKISGSAYKLTRLRSLHHGTCLLRSPNLSNISGMLRSPAEPFIKTRGVDSVRSPVRNVGIENAAFEAAVVEQFASMYGDFHVREEISDKALELDIIGKGYSELQSRDWIYGQTPRFTFSTYPYAEDPRERPQLDFDTKVRFEARHGVVEKFTAEDTSSPPSEDGLSALASSSIYNVSSWSAQLSQAGMAGSEAAKIGPWMDDVLGVEFTKPTQ</sequence>
<dbReference type="Proteomes" id="UP000605986">
    <property type="component" value="Unassembled WGS sequence"/>
</dbReference>
<evidence type="ECO:0000313" key="7">
    <source>
        <dbReference type="Proteomes" id="UP000605986"/>
    </source>
</evidence>
<keyword evidence="7" id="KW-1185">Reference proteome</keyword>
<dbReference type="GO" id="GO:0016874">
    <property type="term" value="F:ligase activity"/>
    <property type="evidence" value="ECO:0007669"/>
    <property type="project" value="UniProtKB-KW"/>
</dbReference>
<dbReference type="PANTHER" id="PTHR12561:SF3">
    <property type="entry name" value="LIPOYLTRANSFERASE 1, MITOCHONDRIAL"/>
    <property type="match status" value="1"/>
</dbReference>
<dbReference type="EMBL" id="JAADJG010000257">
    <property type="protein sequence ID" value="KAF4450140.1"/>
    <property type="molecule type" value="Genomic_DNA"/>
</dbReference>
<feature type="domain" description="BPL/LPL catalytic" evidence="5">
    <location>
        <begin position="67"/>
        <end position="267"/>
    </location>
</feature>
<dbReference type="OrthoDB" id="201621at2759"/>
<dbReference type="AlphaFoldDB" id="A0A8H4KHA3"/>
<protein>
    <recommendedName>
        <fullName evidence="4">Putative lipoate-protein ligase A</fullName>
    </recommendedName>
</protein>
<dbReference type="InterPro" id="IPR004143">
    <property type="entry name" value="BPL_LPL_catalytic"/>
</dbReference>
<reference evidence="6" key="1">
    <citation type="submission" date="2020-01" db="EMBL/GenBank/DDBJ databases">
        <title>Identification and distribution of gene clusters putatively required for synthesis of sphingolipid metabolism inhibitors in phylogenetically diverse species of the filamentous fungus Fusarium.</title>
        <authorList>
            <person name="Kim H.-S."/>
            <person name="Busman M."/>
            <person name="Brown D.W."/>
            <person name="Divon H."/>
            <person name="Uhlig S."/>
            <person name="Proctor R.H."/>
        </authorList>
    </citation>
    <scope>NUCLEOTIDE SEQUENCE</scope>
    <source>
        <strain evidence="6">NRRL 53441</strain>
    </source>
</reference>
<dbReference type="SUPFAM" id="SSF55681">
    <property type="entry name" value="Class II aaRS and biotin synthetases"/>
    <property type="match status" value="1"/>
</dbReference>
<evidence type="ECO:0000256" key="1">
    <source>
        <dbReference type="ARBA" id="ARBA00003253"/>
    </source>
</evidence>
<evidence type="ECO:0000256" key="4">
    <source>
        <dbReference type="ARBA" id="ARBA00015925"/>
    </source>
</evidence>
<keyword evidence="6" id="KW-0436">Ligase</keyword>
<comment type="caution">
    <text evidence="6">The sequence shown here is derived from an EMBL/GenBank/DDBJ whole genome shotgun (WGS) entry which is preliminary data.</text>
</comment>
<comment type="pathway">
    <text evidence="2">Protein modification; protein lipoylation via exogenous pathway; protein N(6)-(lipoyl)lysine from lipoate: step 2/2.</text>
</comment>
<evidence type="ECO:0000256" key="2">
    <source>
        <dbReference type="ARBA" id="ARBA00005085"/>
    </source>
</evidence>
<dbReference type="GO" id="GO:0009249">
    <property type="term" value="P:protein lipoylation"/>
    <property type="evidence" value="ECO:0007669"/>
    <property type="project" value="InterPro"/>
</dbReference>
<dbReference type="Gene3D" id="3.30.930.10">
    <property type="entry name" value="Bira Bifunctional Protein, Domain 2"/>
    <property type="match status" value="1"/>
</dbReference>
<comment type="function">
    <text evidence="1">Catalyzes both the ATP-dependent activation of exogenously supplied lipoate to lipoyl-AMP and the transfer of the activated lipoyl onto the lipoyl domains of lipoate-dependent enzymes.</text>
</comment>
<evidence type="ECO:0000313" key="6">
    <source>
        <dbReference type="EMBL" id="KAF4450140.1"/>
    </source>
</evidence>
<dbReference type="UniPathway" id="UPA00537">
    <property type="reaction ID" value="UER00595"/>
</dbReference>
<evidence type="ECO:0000256" key="3">
    <source>
        <dbReference type="ARBA" id="ARBA00008242"/>
    </source>
</evidence>
<accession>A0A8H4KHA3</accession>
<dbReference type="PANTHER" id="PTHR12561">
    <property type="entry name" value="LIPOATE-PROTEIN LIGASE"/>
    <property type="match status" value="1"/>
</dbReference>
<dbReference type="Pfam" id="PF21948">
    <property type="entry name" value="LplA-B_cat"/>
    <property type="match status" value="1"/>
</dbReference>
<dbReference type="CDD" id="cd16443">
    <property type="entry name" value="LplA"/>
    <property type="match status" value="1"/>
</dbReference>
<evidence type="ECO:0000259" key="5">
    <source>
        <dbReference type="PROSITE" id="PS51733"/>
    </source>
</evidence>
<comment type="similarity">
    <text evidence="3">Belongs to the LplA family.</text>
</comment>
<name>A0A8H4KHA3_9HYPO</name>
<dbReference type="GO" id="GO:0017118">
    <property type="term" value="F:lipoyltransferase activity"/>
    <property type="evidence" value="ECO:0007669"/>
    <property type="project" value="TreeGrafter"/>
</dbReference>
<organism evidence="6 7">
    <name type="scientific">Fusarium austroafricanum</name>
    <dbReference type="NCBI Taxonomy" id="2364996"/>
    <lineage>
        <taxon>Eukaryota</taxon>
        <taxon>Fungi</taxon>
        <taxon>Dikarya</taxon>
        <taxon>Ascomycota</taxon>
        <taxon>Pezizomycotina</taxon>
        <taxon>Sordariomycetes</taxon>
        <taxon>Hypocreomycetidae</taxon>
        <taxon>Hypocreales</taxon>
        <taxon>Nectriaceae</taxon>
        <taxon>Fusarium</taxon>
        <taxon>Fusarium concolor species complex</taxon>
    </lineage>
</organism>